<evidence type="ECO:0000313" key="9">
    <source>
        <dbReference type="EMBL" id="ODV63484.1"/>
    </source>
</evidence>
<evidence type="ECO:0000256" key="2">
    <source>
        <dbReference type="ARBA" id="ARBA00009519"/>
    </source>
</evidence>
<dbReference type="GO" id="GO:0006974">
    <property type="term" value="P:DNA damage response"/>
    <property type="evidence" value="ECO:0007669"/>
    <property type="project" value="TreeGrafter"/>
</dbReference>
<dbReference type="InterPro" id="IPR036075">
    <property type="entry name" value="ARMT-1-like_metal-bd_sf"/>
</dbReference>
<protein>
    <recommendedName>
        <fullName evidence="7">Sugar phosphate phosphatase</fullName>
        <ecNumber evidence="7">3.1.3.-</ecNumber>
    </recommendedName>
</protein>
<dbReference type="GeneID" id="30965876"/>
<keyword evidence="10" id="KW-1185">Reference proteome</keyword>
<evidence type="ECO:0000256" key="1">
    <source>
        <dbReference type="ARBA" id="ARBA00001326"/>
    </source>
</evidence>
<dbReference type="GO" id="GO:0103026">
    <property type="term" value="F:fructose-1-phosphatase activity"/>
    <property type="evidence" value="ECO:0007669"/>
    <property type="project" value="RHEA"/>
</dbReference>
<comment type="cofactor">
    <cofactor evidence="7">
        <name>Mn(2+)</name>
        <dbReference type="ChEBI" id="CHEBI:29035"/>
    </cofactor>
    <cofactor evidence="7">
        <name>Ni(2+)</name>
        <dbReference type="ChEBI" id="CHEBI:49786"/>
    </cofactor>
</comment>
<dbReference type="Gene3D" id="3.40.50.10880">
    <property type="entry name" value="Uncharacterised protein PF01937, DUF89, domain 3"/>
    <property type="match status" value="1"/>
</dbReference>
<comment type="catalytic activity">
    <reaction evidence="6 7">
        <text>beta-D-fructose 6-phosphate = dihydroxyacetone + D-glyceraldehyde 3-phosphate</text>
        <dbReference type="Rhea" id="RHEA:28002"/>
        <dbReference type="ChEBI" id="CHEBI:16016"/>
        <dbReference type="ChEBI" id="CHEBI:57634"/>
        <dbReference type="ChEBI" id="CHEBI:59776"/>
    </reaction>
</comment>
<dbReference type="EC" id="3.1.3.-" evidence="7"/>
<dbReference type="PANTHER" id="PTHR12260:SF6">
    <property type="entry name" value="DAMAGE-CONTROL PHOSPHATASE ARMT1"/>
    <property type="match status" value="1"/>
</dbReference>
<dbReference type="Gene3D" id="1.20.930.60">
    <property type="match status" value="1"/>
</dbReference>
<evidence type="ECO:0000313" key="10">
    <source>
        <dbReference type="Proteomes" id="UP000095038"/>
    </source>
</evidence>
<feature type="domain" description="Damage-control phosphatase ARMT1-like metal-binding" evidence="8">
    <location>
        <begin position="21"/>
        <end position="449"/>
    </location>
</feature>
<name>A0A1D2VPH2_9ASCO</name>
<dbReference type="FunCoup" id="A0A1D2VPH2">
    <property type="interactions" value="608"/>
</dbReference>
<reference evidence="10" key="1">
    <citation type="submission" date="2016-05" db="EMBL/GenBank/DDBJ databases">
        <title>Comparative genomics of biotechnologically important yeasts.</title>
        <authorList>
            <consortium name="DOE Joint Genome Institute"/>
            <person name="Riley R."/>
            <person name="Haridas S."/>
            <person name="Wolfe K.H."/>
            <person name="Lopes M.R."/>
            <person name="Hittinger C.T."/>
            <person name="Goker M."/>
            <person name="Salamov A."/>
            <person name="Wisecaver J."/>
            <person name="Long T.M."/>
            <person name="Aerts A.L."/>
            <person name="Barry K."/>
            <person name="Choi C."/>
            <person name="Clum A."/>
            <person name="Coughlan A.Y."/>
            <person name="Deshpande S."/>
            <person name="Douglass A.P."/>
            <person name="Hanson S.J."/>
            <person name="Klenk H.-P."/>
            <person name="Labutti K."/>
            <person name="Lapidus A."/>
            <person name="Lindquist E."/>
            <person name="Lipzen A."/>
            <person name="Meier-Kolthoff J.P."/>
            <person name="Ohm R.A."/>
            <person name="Otillar R.P."/>
            <person name="Pangilinan J."/>
            <person name="Peng Y."/>
            <person name="Rokas A."/>
            <person name="Rosa C.A."/>
            <person name="Scheuner C."/>
            <person name="Sibirny A.A."/>
            <person name="Slot J.C."/>
            <person name="Stielow J.B."/>
            <person name="Sun H."/>
            <person name="Kurtzman C.P."/>
            <person name="Blackwell M."/>
            <person name="Grigoriev I.V."/>
            <person name="Jeffries T.W."/>
        </authorList>
    </citation>
    <scope>NUCLEOTIDE SEQUENCE [LARGE SCALE GENOMIC DNA]</scope>
    <source>
        <strain evidence="10">DSM 1968</strain>
    </source>
</reference>
<sequence length="483" mass="56604">MSVTVPKYYYNDNKRSFAYSTARSRWPKILDGAIGDISNLIRKQSKNEDNDSAYLEQAKVIESQLIDMKDELLSNKELSKFNNSEIPGLDFYDKQIEEYKKYLLVDNEEEKLSWLNSAWLFSETYFYRRIDVIVKNQDLFEDYDIFENLKQDTFKSSHFGVEELAIHYKQLHYEFLDKFEKQKASGEKIEEKVLELLFDEFAEISLWGNATDLSLLTNATLKDIQSVQGKEARKKSEEYILINELDRAWKALYHGGKNGDGKKRVDFILDNSGFEVYTDLVFSLFLLDSKIADEIVLHCKPRPWMVSDVTKKDFFLTIEDLLDKDGSFFGERVVHKEELKFVGEQIQKYYERKQIILKDNEFWTLNSGYWDISGKKENKELYDYLLESSLIIFKGDLNYRKLTDDRVWDRSVDFSVAIQDLAWSKLKMLSLRTCKADVVAGLPKGKDEELCKYWESLGNEVGELWCSSGKWAVMSFSDGKQQQ</sequence>
<keyword evidence="5 7" id="KW-0464">Manganese</keyword>
<dbReference type="RefSeq" id="XP_020049791.1">
    <property type="nucleotide sequence ID" value="XM_020192240.1"/>
</dbReference>
<dbReference type="GO" id="GO:0097023">
    <property type="term" value="F:fructose 6-phosphate aldolase activity"/>
    <property type="evidence" value="ECO:0007669"/>
    <property type="project" value="RHEA"/>
</dbReference>
<gene>
    <name evidence="9" type="ORF">ASCRUDRAFT_73330</name>
</gene>
<evidence type="ECO:0000256" key="4">
    <source>
        <dbReference type="ARBA" id="ARBA00022801"/>
    </source>
</evidence>
<evidence type="ECO:0000256" key="3">
    <source>
        <dbReference type="ARBA" id="ARBA00022723"/>
    </source>
</evidence>
<evidence type="ECO:0000259" key="8">
    <source>
        <dbReference type="Pfam" id="PF01937"/>
    </source>
</evidence>
<dbReference type="PANTHER" id="PTHR12260">
    <property type="entry name" value="DAMAGE-CONTROL PHOSPHATASE ARMT1"/>
    <property type="match status" value="1"/>
</dbReference>
<organism evidence="9 10">
    <name type="scientific">Ascoidea rubescens DSM 1968</name>
    <dbReference type="NCBI Taxonomy" id="1344418"/>
    <lineage>
        <taxon>Eukaryota</taxon>
        <taxon>Fungi</taxon>
        <taxon>Dikarya</taxon>
        <taxon>Ascomycota</taxon>
        <taxon>Saccharomycotina</taxon>
        <taxon>Saccharomycetes</taxon>
        <taxon>Ascoideaceae</taxon>
        <taxon>Ascoidea</taxon>
    </lineage>
</organism>
<dbReference type="InParanoid" id="A0A1D2VPH2"/>
<dbReference type="Proteomes" id="UP000095038">
    <property type="component" value="Unassembled WGS sequence"/>
</dbReference>
<comment type="catalytic activity">
    <reaction evidence="1 7">
        <text>beta-D-fructose 1-phosphate + H2O = D-fructose + phosphate</text>
        <dbReference type="Rhea" id="RHEA:35603"/>
        <dbReference type="ChEBI" id="CHEBI:15377"/>
        <dbReference type="ChEBI" id="CHEBI:37721"/>
        <dbReference type="ChEBI" id="CHEBI:43474"/>
        <dbReference type="ChEBI" id="CHEBI:138881"/>
    </reaction>
</comment>
<evidence type="ECO:0000256" key="6">
    <source>
        <dbReference type="ARBA" id="ARBA00048809"/>
    </source>
</evidence>
<evidence type="ECO:0000256" key="5">
    <source>
        <dbReference type="ARBA" id="ARBA00023211"/>
    </source>
</evidence>
<dbReference type="SUPFAM" id="SSF111321">
    <property type="entry name" value="AF1104-like"/>
    <property type="match status" value="1"/>
</dbReference>
<dbReference type="Pfam" id="PF01937">
    <property type="entry name" value="ARMT1-like_dom"/>
    <property type="match status" value="1"/>
</dbReference>
<dbReference type="OrthoDB" id="541375at2759"/>
<evidence type="ECO:0000256" key="7">
    <source>
        <dbReference type="RuleBase" id="RU367030"/>
    </source>
</evidence>
<dbReference type="GO" id="GO:0005634">
    <property type="term" value="C:nucleus"/>
    <property type="evidence" value="ECO:0007669"/>
    <property type="project" value="TreeGrafter"/>
</dbReference>
<proteinExistence type="inferred from homology"/>
<dbReference type="GO" id="GO:0046872">
    <property type="term" value="F:metal ion binding"/>
    <property type="evidence" value="ECO:0007669"/>
    <property type="project" value="UniProtKB-UniRule"/>
</dbReference>
<comment type="function">
    <text evidence="7">Metal-dependent phosphatase that shows phosphatase activity against several substrates, including fructose-1-phosphate and fructose-6-phosphate. Its preference for fructose-1-phosphate, a strong glycating agent that causes DNA damage rather than a canonical yeast metabolite, suggests a damage-control function in hexose phosphate metabolism.</text>
</comment>
<keyword evidence="4 7" id="KW-0378">Hydrolase</keyword>
<dbReference type="EMBL" id="KV454475">
    <property type="protein sequence ID" value="ODV63484.1"/>
    <property type="molecule type" value="Genomic_DNA"/>
</dbReference>
<dbReference type="InterPro" id="IPR002791">
    <property type="entry name" value="ARMT1-like_metal-bd"/>
</dbReference>
<accession>A0A1D2VPH2</accession>
<dbReference type="STRING" id="1344418.A0A1D2VPH2"/>
<comment type="similarity">
    <text evidence="2 7">Belongs to the damage-control phosphatase family. Sugar phosphate phosphatase III subfamily.</text>
</comment>
<comment type="domain">
    <text evidence="7">Subfamily III proteins have a conserved RTxK motif about 40-50 residues from the C-terminus; the threonine may be replaced by serine or cysteine.</text>
</comment>
<dbReference type="AlphaFoldDB" id="A0A1D2VPH2"/>
<dbReference type="InterPro" id="IPR039763">
    <property type="entry name" value="ARMT1"/>
</dbReference>
<keyword evidence="3 7" id="KW-0479">Metal-binding</keyword>